<dbReference type="AlphaFoldDB" id="A0A1I2QZB9"/>
<dbReference type="Pfam" id="PF13197">
    <property type="entry name" value="DUF4013"/>
    <property type="match status" value="1"/>
</dbReference>
<keyword evidence="3" id="KW-1185">Reference proteome</keyword>
<evidence type="ECO:0000256" key="1">
    <source>
        <dbReference type="SAM" id="Phobius"/>
    </source>
</evidence>
<dbReference type="RefSeq" id="WP_092891249.1">
    <property type="nucleotide sequence ID" value="NZ_FOOQ01000002.1"/>
</dbReference>
<evidence type="ECO:0000313" key="3">
    <source>
        <dbReference type="Proteomes" id="UP000198876"/>
    </source>
</evidence>
<keyword evidence="1" id="KW-0472">Membrane</keyword>
<gene>
    <name evidence="2" type="ORF">SAMN04488063_1722</name>
</gene>
<evidence type="ECO:0000313" key="2">
    <source>
        <dbReference type="EMBL" id="SFG33638.1"/>
    </source>
</evidence>
<evidence type="ECO:0008006" key="4">
    <source>
        <dbReference type="Google" id="ProtNLM"/>
    </source>
</evidence>
<feature type="transmembrane region" description="Helical" evidence="1">
    <location>
        <begin position="77"/>
        <end position="102"/>
    </location>
</feature>
<protein>
    <recommendedName>
        <fullName evidence="4">DUF4013 domain-containing protein</fullName>
    </recommendedName>
</protein>
<accession>A0A1I2QZB9</accession>
<dbReference type="InterPro" id="IPR025098">
    <property type="entry name" value="DUF4013"/>
</dbReference>
<feature type="transmembrane region" description="Helical" evidence="1">
    <location>
        <begin position="108"/>
        <end position="135"/>
    </location>
</feature>
<dbReference type="EMBL" id="FOOQ01000002">
    <property type="protein sequence ID" value="SFG33638.1"/>
    <property type="molecule type" value="Genomic_DNA"/>
</dbReference>
<keyword evidence="1" id="KW-0812">Transmembrane</keyword>
<dbReference type="Proteomes" id="UP000198876">
    <property type="component" value="Unassembled WGS sequence"/>
</dbReference>
<feature type="transmembrane region" description="Helical" evidence="1">
    <location>
        <begin position="192"/>
        <end position="213"/>
    </location>
</feature>
<organism evidence="2 3">
    <name type="scientific">Halopelagius inordinatus</name>
    <dbReference type="NCBI Taxonomy" id="553467"/>
    <lineage>
        <taxon>Archaea</taxon>
        <taxon>Methanobacteriati</taxon>
        <taxon>Methanobacteriota</taxon>
        <taxon>Stenosarchaea group</taxon>
        <taxon>Halobacteria</taxon>
        <taxon>Halobacteriales</taxon>
        <taxon>Haloferacaceae</taxon>
    </lineage>
</organism>
<dbReference type="OrthoDB" id="107590at2157"/>
<name>A0A1I2QZB9_9EURY</name>
<proteinExistence type="predicted"/>
<sequence length="238" mass="24758">MINDSLNYLRTSENWVRTLLVGGILTLLGFLVVPAVFVLGYIVRVIRATMHGDDAVPAFDDWGELGMDGLKAAVITFVYGFVPTALAGLLVGGSIMTIVVGGNGNSGGLVALGGIALFVGVLAMFALGLFAMYVVPAAIANFAETGELGAGFRVGELRPVLTSGKYFTAWVSGLAIIVAGSIVSGLLNVVPFLGVVVGGFVGFYAAVAAYYLVGHAWGDLREIEMHEGGETIDERPVV</sequence>
<dbReference type="STRING" id="553467.SAMN04488063_1722"/>
<feature type="transmembrane region" description="Helical" evidence="1">
    <location>
        <begin position="20"/>
        <end position="43"/>
    </location>
</feature>
<feature type="transmembrane region" description="Helical" evidence="1">
    <location>
        <begin position="167"/>
        <end position="186"/>
    </location>
</feature>
<reference evidence="3" key="1">
    <citation type="submission" date="2016-10" db="EMBL/GenBank/DDBJ databases">
        <authorList>
            <person name="Varghese N."/>
            <person name="Submissions S."/>
        </authorList>
    </citation>
    <scope>NUCLEOTIDE SEQUENCE [LARGE SCALE GENOMIC DNA]</scope>
    <source>
        <strain evidence="3">CGMCC 1.7739</strain>
    </source>
</reference>
<keyword evidence="1" id="KW-1133">Transmembrane helix</keyword>